<dbReference type="Proteomes" id="UP000074866">
    <property type="component" value="Unassembled WGS sequence"/>
</dbReference>
<name>A0ACC4ZNB8_9BACL</name>
<comment type="caution">
    <text evidence="1">The sequence shown here is derived from an EMBL/GenBank/DDBJ whole genome shotgun (WGS) entry which is preliminary data.</text>
</comment>
<protein>
    <submittedName>
        <fullName evidence="1">Restriction endonuclease</fullName>
    </submittedName>
</protein>
<keyword evidence="1" id="KW-0255">Endonuclease</keyword>
<sequence length="285" mass="31908">MSVPKYDELFQPALTALHNLGGSSSISEMEDEVIKLLGLTDEDITEIHRGNTTKLSYRLAWARTYLKKVDIIENSSRGIWSLTAKGLNSSIINSKAVKDKVKIMNVNIENSNASEADDNEISVEENPSDEFEWKDRLLEIIKDISPDSFERLCMRLLRESGFSHVIVTGKSGDGGIDGKGIIKIGGLLSFHVVFQCKRYKDTVSSSLIRDFRGAMQGRTEKGLILTTGTFTKDAKQEAQRDGAPQIDLIDGESLVEKLKELKLGIEVKERIVEEVNIKEEWFNNL</sequence>
<organism evidence="1 2">
    <name type="scientific">Paenibacillus jamilae</name>
    <dbReference type="NCBI Taxonomy" id="114136"/>
    <lineage>
        <taxon>Bacteria</taxon>
        <taxon>Bacillati</taxon>
        <taxon>Bacillota</taxon>
        <taxon>Bacilli</taxon>
        <taxon>Bacillales</taxon>
        <taxon>Paenibacillaceae</taxon>
        <taxon>Paenibacillus</taxon>
    </lineage>
</organism>
<evidence type="ECO:0000313" key="2">
    <source>
        <dbReference type="Proteomes" id="UP000074866"/>
    </source>
</evidence>
<accession>A0ACC4ZNB8</accession>
<dbReference type="EMBL" id="LDRX01000273">
    <property type="protein sequence ID" value="KTS70456.1"/>
    <property type="molecule type" value="Genomic_DNA"/>
</dbReference>
<proteinExistence type="predicted"/>
<gene>
    <name evidence="1" type="ORF">NS115_24755</name>
</gene>
<keyword evidence="2" id="KW-1185">Reference proteome</keyword>
<keyword evidence="1" id="KW-0540">Nuclease</keyword>
<keyword evidence="1" id="KW-0378">Hydrolase</keyword>
<evidence type="ECO:0000313" key="1">
    <source>
        <dbReference type="EMBL" id="KTS70456.1"/>
    </source>
</evidence>
<reference evidence="1 2" key="1">
    <citation type="journal article" date="2016" name="Front. Microbiol.">
        <title>Genomic Resource of Rice Seed Associated Bacteria.</title>
        <authorList>
            <person name="Midha S."/>
            <person name="Bansal K."/>
            <person name="Sharma S."/>
            <person name="Kumar N."/>
            <person name="Patil P.P."/>
            <person name="Chaudhry V."/>
            <person name="Patil P.B."/>
        </authorList>
    </citation>
    <scope>NUCLEOTIDE SEQUENCE [LARGE SCALE GENOMIC DNA]</scope>
    <source>
        <strain evidence="1 2">NS115</strain>
    </source>
</reference>